<proteinExistence type="predicted"/>
<dbReference type="AlphaFoldDB" id="A0A371E250"/>
<dbReference type="OrthoDB" id="1731207at2759"/>
<feature type="non-terminal residue" evidence="3">
    <location>
        <position position="1"/>
    </location>
</feature>
<feature type="domain" description="Retrotransposon gag" evidence="2">
    <location>
        <begin position="143"/>
        <end position="236"/>
    </location>
</feature>
<evidence type="ECO:0000313" key="3">
    <source>
        <dbReference type="EMBL" id="RDX60126.1"/>
    </source>
</evidence>
<evidence type="ECO:0000259" key="2">
    <source>
        <dbReference type="Pfam" id="PF03732"/>
    </source>
</evidence>
<feature type="region of interest" description="Disordered" evidence="1">
    <location>
        <begin position="60"/>
        <end position="92"/>
    </location>
</feature>
<gene>
    <name evidence="3" type="ORF">CR513_61761</name>
</gene>
<feature type="compositionally biased region" description="Basic and acidic residues" evidence="1">
    <location>
        <begin position="80"/>
        <end position="92"/>
    </location>
</feature>
<organism evidence="3 4">
    <name type="scientific">Mucuna pruriens</name>
    <name type="common">Velvet bean</name>
    <name type="synonym">Dolichos pruriens</name>
    <dbReference type="NCBI Taxonomy" id="157652"/>
    <lineage>
        <taxon>Eukaryota</taxon>
        <taxon>Viridiplantae</taxon>
        <taxon>Streptophyta</taxon>
        <taxon>Embryophyta</taxon>
        <taxon>Tracheophyta</taxon>
        <taxon>Spermatophyta</taxon>
        <taxon>Magnoliopsida</taxon>
        <taxon>eudicotyledons</taxon>
        <taxon>Gunneridae</taxon>
        <taxon>Pentapetalae</taxon>
        <taxon>rosids</taxon>
        <taxon>fabids</taxon>
        <taxon>Fabales</taxon>
        <taxon>Fabaceae</taxon>
        <taxon>Papilionoideae</taxon>
        <taxon>50 kb inversion clade</taxon>
        <taxon>NPAAA clade</taxon>
        <taxon>indigoferoid/millettioid clade</taxon>
        <taxon>Phaseoleae</taxon>
        <taxon>Mucuna</taxon>
    </lineage>
</organism>
<sequence length="503" mass="59233">MMKQSFLDLSLRIKESLEESESEATPKWRRQIDIDLKLFIKAFQEQFQALNAKLDDLQPIPRYRSPTSQHNDKEEEEEYLDGRYNENERRRKGEPRCDNYLGNIKMTFPTFQGKNDREVYLQWERKVEHVFDCHNYSKEKKVKLVVIKFIDYASIWWDQFVINRCRIGERLIRTWEDIKSIMRRRFVPSHYHRDLHKNCKVLSVEDYYKEMKIAVTRANVKENHEVTMARLIGGLKKEIADVVELQHYMEIEDLLHKAIQRSNWKNNKVVTNPKGDVIAKYSNAPPKGKIDNDTSYRSHDIKCFSCQGVVHIASQCPNKRAMIMMDNGEVESESSSDDEMPPLEDCSDVEVAEPVDGVVLDTRHALSIHPKEDGDMEPHKHISHTRKNVQHDSRWMELHQCGYNIGEGKVDKQVSVPFTIENYKDEVLAYTFRPPMVAQPQGDPQGLKITLTAFSPKQVCEEQIKMRKVRECKLREEQLSIQEKERKENKSENKQKKEKHEIE</sequence>
<protein>
    <recommendedName>
        <fullName evidence="2">Retrotransposon gag domain-containing protein</fullName>
    </recommendedName>
</protein>
<reference evidence="3" key="1">
    <citation type="submission" date="2018-05" db="EMBL/GenBank/DDBJ databases">
        <title>Draft genome of Mucuna pruriens seed.</title>
        <authorList>
            <person name="Nnadi N.E."/>
            <person name="Vos R."/>
            <person name="Hasami M.H."/>
            <person name="Devisetty U.K."/>
            <person name="Aguiy J.C."/>
        </authorList>
    </citation>
    <scope>NUCLEOTIDE SEQUENCE [LARGE SCALE GENOMIC DNA]</scope>
    <source>
        <strain evidence="3">JCA_2017</strain>
    </source>
</reference>
<keyword evidence="4" id="KW-1185">Reference proteome</keyword>
<evidence type="ECO:0000313" key="4">
    <source>
        <dbReference type="Proteomes" id="UP000257109"/>
    </source>
</evidence>
<name>A0A371E250_MUCPR</name>
<dbReference type="InterPro" id="IPR005162">
    <property type="entry name" value="Retrotrans_gag_dom"/>
</dbReference>
<dbReference type="PANTHER" id="PTHR35046">
    <property type="entry name" value="ZINC KNUCKLE (CCHC-TYPE) FAMILY PROTEIN"/>
    <property type="match status" value="1"/>
</dbReference>
<accession>A0A371E250</accession>
<dbReference type="Proteomes" id="UP000257109">
    <property type="component" value="Unassembled WGS sequence"/>
</dbReference>
<dbReference type="Pfam" id="PF03732">
    <property type="entry name" value="Retrotrans_gag"/>
    <property type="match status" value="1"/>
</dbReference>
<dbReference type="PANTHER" id="PTHR35046:SF9">
    <property type="entry name" value="RNA-DIRECTED DNA POLYMERASE"/>
    <property type="match status" value="1"/>
</dbReference>
<comment type="caution">
    <text evidence="3">The sequence shown here is derived from an EMBL/GenBank/DDBJ whole genome shotgun (WGS) entry which is preliminary data.</text>
</comment>
<dbReference type="EMBL" id="QJKJ01017096">
    <property type="protein sequence ID" value="RDX60126.1"/>
    <property type="molecule type" value="Genomic_DNA"/>
</dbReference>
<evidence type="ECO:0000256" key="1">
    <source>
        <dbReference type="SAM" id="MobiDB-lite"/>
    </source>
</evidence>
<feature type="region of interest" description="Disordered" evidence="1">
    <location>
        <begin position="475"/>
        <end position="503"/>
    </location>
</feature>